<evidence type="ECO:0000256" key="2">
    <source>
        <dbReference type="ARBA" id="ARBA00022603"/>
    </source>
</evidence>
<evidence type="ECO:0000256" key="5">
    <source>
        <dbReference type="ARBA" id="ARBA00022723"/>
    </source>
</evidence>
<keyword evidence="7" id="KW-0520">NAD</keyword>
<keyword evidence="2" id="KW-0489">Methyltransferase</keyword>
<dbReference type="SUPFAM" id="SSF53335">
    <property type="entry name" value="S-adenosyl-L-methionine-dependent methyltransferases"/>
    <property type="match status" value="1"/>
</dbReference>
<dbReference type="InterPro" id="IPR035872">
    <property type="entry name" value="EEVS-like"/>
</dbReference>
<dbReference type="PROSITE" id="PS51682">
    <property type="entry name" value="SAM_OMT_I"/>
    <property type="match status" value="1"/>
</dbReference>
<dbReference type="GO" id="GO:0000166">
    <property type="term" value="F:nucleotide binding"/>
    <property type="evidence" value="ECO:0007669"/>
    <property type="project" value="UniProtKB-KW"/>
</dbReference>
<evidence type="ECO:0000313" key="13">
    <source>
        <dbReference type="EMBL" id="PXF46781.1"/>
    </source>
</evidence>
<dbReference type="OrthoDB" id="2633at2759"/>
<keyword evidence="3" id="KW-0808">Transferase</keyword>
<reference evidence="13 14" key="1">
    <citation type="journal article" date="2018" name="Mol. Biol. Evol.">
        <title>Analysis of the draft genome of the red seaweed Gracilariopsis chorda provides insights into genome size evolution in Rhodophyta.</title>
        <authorList>
            <person name="Lee J."/>
            <person name="Yang E.C."/>
            <person name="Graf L."/>
            <person name="Yang J.H."/>
            <person name="Qiu H."/>
            <person name="Zel Zion U."/>
            <person name="Chan C.X."/>
            <person name="Stephens T.G."/>
            <person name="Weber A.P.M."/>
            <person name="Boo G.H."/>
            <person name="Boo S.M."/>
            <person name="Kim K.M."/>
            <person name="Shin Y."/>
            <person name="Jung M."/>
            <person name="Lee S.J."/>
            <person name="Yim H.S."/>
            <person name="Lee J.H."/>
            <person name="Bhattacharya D."/>
            <person name="Yoon H.S."/>
        </authorList>
    </citation>
    <scope>NUCLEOTIDE SEQUENCE [LARGE SCALE GENOMIC DNA]</scope>
    <source>
        <strain evidence="13 14">SKKU-2015</strain>
        <tissue evidence="13">Whole body</tissue>
    </source>
</reference>
<evidence type="ECO:0000256" key="7">
    <source>
        <dbReference type="ARBA" id="ARBA00023027"/>
    </source>
</evidence>
<evidence type="ECO:0000259" key="12">
    <source>
        <dbReference type="Pfam" id="PF24621"/>
    </source>
</evidence>
<dbReference type="Gene3D" id="1.20.1090.10">
    <property type="entry name" value="Dehydroquinate synthase-like - alpha domain"/>
    <property type="match status" value="1"/>
</dbReference>
<dbReference type="PANTHER" id="PTHR43622">
    <property type="entry name" value="3-DEHYDROQUINATE SYNTHASE"/>
    <property type="match status" value="1"/>
</dbReference>
<organism evidence="13 14">
    <name type="scientific">Gracilariopsis chorda</name>
    <dbReference type="NCBI Taxonomy" id="448386"/>
    <lineage>
        <taxon>Eukaryota</taxon>
        <taxon>Rhodophyta</taxon>
        <taxon>Florideophyceae</taxon>
        <taxon>Rhodymeniophycidae</taxon>
        <taxon>Gracilariales</taxon>
        <taxon>Gracilariaceae</taxon>
        <taxon>Gracilariopsis</taxon>
    </lineage>
</organism>
<evidence type="ECO:0000259" key="11">
    <source>
        <dbReference type="Pfam" id="PF01761"/>
    </source>
</evidence>
<evidence type="ECO:0000256" key="6">
    <source>
        <dbReference type="ARBA" id="ARBA00022741"/>
    </source>
</evidence>
<keyword evidence="4" id="KW-0949">S-adenosyl-L-methionine</keyword>
<keyword evidence="5" id="KW-0479">Metal-binding</keyword>
<dbReference type="GO" id="GO:0032259">
    <property type="term" value="P:methylation"/>
    <property type="evidence" value="ECO:0007669"/>
    <property type="project" value="UniProtKB-KW"/>
</dbReference>
<dbReference type="Gene3D" id="3.40.50.150">
    <property type="entry name" value="Vaccinia Virus protein VP39"/>
    <property type="match status" value="1"/>
</dbReference>
<dbReference type="STRING" id="448386.A0A2V3IXE4"/>
<dbReference type="CDD" id="cd02440">
    <property type="entry name" value="AdoMet_MTases"/>
    <property type="match status" value="1"/>
</dbReference>
<dbReference type="GO" id="GO:0046872">
    <property type="term" value="F:metal ion binding"/>
    <property type="evidence" value="ECO:0007669"/>
    <property type="project" value="UniProtKB-KW"/>
</dbReference>
<feature type="domain" description="3-dehydroquinate synthase C-terminal" evidence="12">
    <location>
        <begin position="376"/>
        <end position="516"/>
    </location>
</feature>
<dbReference type="Pfam" id="PF24621">
    <property type="entry name" value="DHQS_C"/>
    <property type="match status" value="1"/>
</dbReference>
<feature type="compositionally biased region" description="Polar residues" evidence="10">
    <location>
        <begin position="672"/>
        <end position="682"/>
    </location>
</feature>
<feature type="compositionally biased region" description="Basic and acidic residues" evidence="10">
    <location>
        <begin position="683"/>
        <end position="692"/>
    </location>
</feature>
<comment type="cofactor">
    <cofactor evidence="1">
        <name>NAD(+)</name>
        <dbReference type="ChEBI" id="CHEBI:57540"/>
    </cofactor>
</comment>
<dbReference type="GO" id="GO:0003856">
    <property type="term" value="F:3-dehydroquinate synthase activity"/>
    <property type="evidence" value="ECO:0007669"/>
    <property type="project" value="TreeGrafter"/>
</dbReference>
<evidence type="ECO:0000256" key="1">
    <source>
        <dbReference type="ARBA" id="ARBA00001911"/>
    </source>
</evidence>
<dbReference type="GO" id="GO:0017000">
    <property type="term" value="P:antibiotic biosynthetic process"/>
    <property type="evidence" value="ECO:0007669"/>
    <property type="project" value="InterPro"/>
</dbReference>
<dbReference type="Pfam" id="PF01596">
    <property type="entry name" value="Methyltransf_3"/>
    <property type="match status" value="1"/>
</dbReference>
<dbReference type="GO" id="GO:0008171">
    <property type="term" value="F:O-methyltransferase activity"/>
    <property type="evidence" value="ECO:0007669"/>
    <property type="project" value="InterPro"/>
</dbReference>
<dbReference type="Pfam" id="PF01761">
    <property type="entry name" value="DHQ_synthase"/>
    <property type="match status" value="1"/>
</dbReference>
<evidence type="ECO:0000256" key="10">
    <source>
        <dbReference type="SAM" id="MobiDB-lite"/>
    </source>
</evidence>
<dbReference type="SUPFAM" id="SSF56796">
    <property type="entry name" value="Dehydroquinate synthase-like"/>
    <property type="match status" value="1"/>
</dbReference>
<accession>A0A2V3IXE4</accession>
<dbReference type="CDD" id="cd08199">
    <property type="entry name" value="EEVS"/>
    <property type="match status" value="1"/>
</dbReference>
<evidence type="ECO:0000256" key="9">
    <source>
        <dbReference type="ARBA" id="ARBA00023453"/>
    </source>
</evidence>
<keyword evidence="8" id="KW-0456">Lyase</keyword>
<dbReference type="InterPro" id="IPR050071">
    <property type="entry name" value="Dehydroquinate_synthase"/>
</dbReference>
<sequence>MHISLSSTTKVHDEVTVDYFKSFTHELKAALPSSSSIFTEAIPVNKALEQLFAVDVVYSFLLNVSRADVFSSEAAVRFSHSKEALNLLRSLKLLKYCYNLPCGQLCNALSSVLAVFDRDYACVFSLLATRVLADRKYGALFMKKLTIASDASAMLKALYKPNADYLLEHDQHAIFPTSIYRQCAGHVTSSQDSCLIEAVMGTTITTTIEICRDVLNPSSKLLSDVYKPLGRCVAVVDERLDGLYGKKLTHYFLENDITFEKLVYRCMEVDKDISTVEKILVDLKSRRVSRNEPVLVVGGGVMADVGGFACALYHRNTPYVMLCTSIVSGIDAGPSPRTCCDGLGYKNVFGAYHPPILTLTDRQFFRTLEPGWIRHGIAEIIKMAVTKDASLFHCLEKAGNRLVQTKFGIENCEPGSEIDQLSESIIAKAMDGYVRSEYGNLWETHQCRPHAYGHTWSPGFELQAGLLHGHAVAIGMGYGAYLSFLEGWISELDFHRILRVMSNVGLSLRHEILQNSDSLWASQLKMTEKRGGNLCAPIPRGNIGICGYLNELSRERLEETLADYQEIVKSYPREGFGIEPHCRDVGLEDPSTVKQHADNAVLRGSISNGHTSGHANGLANGCSNEHDVLSNGHLANGDHTNDMTKDNTSDIELYNKWIAEKQQDRNADEHTSSAIGSKFTSISREDTPHPPEFEQSTLFHNGAEEYACAMSSAPSHDFEVIAEETDKANLFAPCMVGAVEGQFLKMMAQVSGASRILDIGTFTGYSALAFAEGMCADGRVITIEADAKAAAVARSCFARSKNGNKITLVETDARSAVVAMAEAGEKFDIVFLDADKTNYRHYYEAGLKLLRDGGILMADNALCALVYGNDDPVRQSLHEFAQYVRADNRTEQVMLTIREGVLVVRKVNNVQS</sequence>
<dbReference type="InterPro" id="IPR029063">
    <property type="entry name" value="SAM-dependent_MTases_sf"/>
</dbReference>
<dbReference type="InterPro" id="IPR056179">
    <property type="entry name" value="DHQS_C"/>
</dbReference>
<gene>
    <name evidence="13" type="ORF">BWQ96_03472</name>
</gene>
<comment type="similarity">
    <text evidence="9">Belongs to the class I-like SAM-binding methyltransferase superfamily. Cation-dependent O-methyltransferase family.</text>
</comment>
<dbReference type="PANTHER" id="PTHR43622:SF3">
    <property type="entry name" value="2-EPI-5-EPI-VALIOLONE SYNTHASE"/>
    <property type="match status" value="1"/>
</dbReference>
<dbReference type="Gene3D" id="3.40.50.1970">
    <property type="match status" value="1"/>
</dbReference>
<evidence type="ECO:0000256" key="4">
    <source>
        <dbReference type="ARBA" id="ARBA00022691"/>
    </source>
</evidence>
<evidence type="ECO:0000256" key="3">
    <source>
        <dbReference type="ARBA" id="ARBA00022679"/>
    </source>
</evidence>
<protein>
    <submittedName>
        <fullName evidence="13">2-epi-5-epi-valiolone synthase</fullName>
    </submittedName>
</protein>
<proteinExistence type="inferred from homology"/>
<dbReference type="Proteomes" id="UP000247409">
    <property type="component" value="Unassembled WGS sequence"/>
</dbReference>
<name>A0A2V3IXE4_9FLOR</name>
<dbReference type="InterPro" id="IPR030960">
    <property type="entry name" value="DHQS/DOIS_N"/>
</dbReference>
<dbReference type="InterPro" id="IPR002935">
    <property type="entry name" value="SAM_O-MeTrfase"/>
</dbReference>
<comment type="caution">
    <text evidence="13">The sequence shown here is derived from an EMBL/GenBank/DDBJ whole genome shotgun (WGS) entry which is preliminary data.</text>
</comment>
<feature type="domain" description="3-dehydroquinate synthase N-terminal" evidence="11">
    <location>
        <begin position="267"/>
        <end position="370"/>
    </location>
</feature>
<keyword evidence="6" id="KW-0547">Nucleotide-binding</keyword>
<keyword evidence="14" id="KW-1185">Reference proteome</keyword>
<dbReference type="EMBL" id="NBIV01000033">
    <property type="protein sequence ID" value="PXF46781.1"/>
    <property type="molecule type" value="Genomic_DNA"/>
</dbReference>
<feature type="region of interest" description="Disordered" evidence="10">
    <location>
        <begin position="663"/>
        <end position="695"/>
    </location>
</feature>
<evidence type="ECO:0000256" key="8">
    <source>
        <dbReference type="ARBA" id="ARBA00023239"/>
    </source>
</evidence>
<evidence type="ECO:0000313" key="14">
    <source>
        <dbReference type="Proteomes" id="UP000247409"/>
    </source>
</evidence>
<dbReference type="AlphaFoldDB" id="A0A2V3IXE4"/>